<protein>
    <submittedName>
        <fullName evidence="3">Schizosaccharomyces specific protein</fullName>
    </submittedName>
</protein>
<proteinExistence type="predicted"/>
<evidence type="ECO:0000256" key="2">
    <source>
        <dbReference type="SAM" id="Phobius"/>
    </source>
</evidence>
<keyword evidence="2" id="KW-1133">Transmembrane helix</keyword>
<dbReference type="GeneID" id="80877863"/>
<dbReference type="RefSeq" id="XP_056039801.1">
    <property type="nucleotide sequence ID" value="XM_056183174.1"/>
</dbReference>
<evidence type="ECO:0000313" key="4">
    <source>
        <dbReference type="Proteomes" id="UP001212411"/>
    </source>
</evidence>
<feature type="transmembrane region" description="Helical" evidence="2">
    <location>
        <begin position="6"/>
        <end position="22"/>
    </location>
</feature>
<dbReference type="EMBL" id="CP115613">
    <property type="protein sequence ID" value="WBW75558.1"/>
    <property type="molecule type" value="Genomic_DNA"/>
</dbReference>
<keyword evidence="2" id="KW-0472">Membrane</keyword>
<keyword evidence="4" id="KW-1185">Reference proteome</keyword>
<keyword evidence="2" id="KW-0812">Transmembrane</keyword>
<reference evidence="3 4" key="1">
    <citation type="journal article" date="2023" name="G3 (Bethesda)">
        <title>A high-quality reference genome for the fission yeast Schizosaccharomyces osmophilus.</title>
        <authorList>
            <person name="Jia G.S."/>
            <person name="Zhang W.C."/>
            <person name="Liang Y."/>
            <person name="Liu X.H."/>
            <person name="Rhind N."/>
            <person name="Pidoux A."/>
            <person name="Brysch-Herzberg M."/>
            <person name="Du L.L."/>
        </authorList>
    </citation>
    <scope>NUCLEOTIDE SEQUENCE [LARGE SCALE GENOMIC DNA]</scope>
    <source>
        <strain evidence="3 4">CBS 15793</strain>
    </source>
</reference>
<dbReference type="KEGG" id="som:SOMG_04388"/>
<dbReference type="Proteomes" id="UP001212411">
    <property type="component" value="Chromosome 3"/>
</dbReference>
<dbReference type="AlphaFoldDB" id="A0AAF0B068"/>
<evidence type="ECO:0000313" key="3">
    <source>
        <dbReference type="EMBL" id="WBW75558.1"/>
    </source>
</evidence>
<organism evidence="3 4">
    <name type="scientific">Schizosaccharomyces osmophilus</name>
    <dbReference type="NCBI Taxonomy" id="2545709"/>
    <lineage>
        <taxon>Eukaryota</taxon>
        <taxon>Fungi</taxon>
        <taxon>Dikarya</taxon>
        <taxon>Ascomycota</taxon>
        <taxon>Taphrinomycotina</taxon>
        <taxon>Schizosaccharomycetes</taxon>
        <taxon>Schizosaccharomycetales</taxon>
        <taxon>Schizosaccharomycetaceae</taxon>
        <taxon>Schizosaccharomyces</taxon>
    </lineage>
</organism>
<feature type="region of interest" description="Disordered" evidence="1">
    <location>
        <begin position="74"/>
        <end position="110"/>
    </location>
</feature>
<accession>A0AAF0B068</accession>
<evidence type="ECO:0000256" key="1">
    <source>
        <dbReference type="SAM" id="MobiDB-lite"/>
    </source>
</evidence>
<name>A0AAF0B068_9SCHI</name>
<sequence>MDRRIKIGGIVAAGAAAAYFFMGRHKQPANQLEQKNADFMNAIEREGRRFDRAVGDTADKAKSFVHDSKDKVVDQLEKPREDAQELQGEMKTKTNDVVHSPNKKDQSKWF</sequence>
<gene>
    <name evidence="3" type="ORF">SOMG_04388</name>
</gene>